<feature type="domain" description="Bacteriophage T7 tail fibre protein-like N-terminal" evidence="1">
    <location>
        <begin position="9"/>
        <end position="116"/>
    </location>
</feature>
<name>A0AAW3U0D4_XANEU</name>
<feature type="domain" description="Tip attachment protein J central straight fiber" evidence="2">
    <location>
        <begin position="367"/>
        <end position="495"/>
    </location>
</feature>
<dbReference type="InterPro" id="IPR005604">
    <property type="entry name" value="Phage_T7_tail_fibre-like_N"/>
</dbReference>
<evidence type="ECO:0000259" key="1">
    <source>
        <dbReference type="Pfam" id="PF03906"/>
    </source>
</evidence>
<evidence type="ECO:0000313" key="4">
    <source>
        <dbReference type="Proteomes" id="UP000576603"/>
    </source>
</evidence>
<proteinExistence type="predicted"/>
<dbReference type="Pfam" id="PF09327">
    <property type="entry name" value="Phage_Tail_Tip"/>
    <property type="match status" value="1"/>
</dbReference>
<accession>A0AAW3U0D4</accession>
<dbReference type="InterPro" id="IPR015406">
    <property type="entry name" value="GpJ_CSF"/>
</dbReference>
<evidence type="ECO:0008006" key="5">
    <source>
        <dbReference type="Google" id="ProtNLM"/>
    </source>
</evidence>
<dbReference type="EMBL" id="JACHNL010000002">
    <property type="protein sequence ID" value="MBB4722653.1"/>
    <property type="molecule type" value="Genomic_DNA"/>
</dbReference>
<gene>
    <name evidence="3" type="ORF">FHY32_000971</name>
</gene>
<reference evidence="3 4" key="1">
    <citation type="submission" date="2020-08" db="EMBL/GenBank/DDBJ databases">
        <title>Studying the diversity of plant-associated saprophytic bacteria and their role in host health and plant-pathogen interactions.</title>
        <authorList>
            <person name="Potnis N."/>
        </authorList>
    </citation>
    <scope>NUCLEOTIDE SEQUENCE [LARGE SCALE GENOMIC DNA]</scope>
    <source>
        <strain evidence="3 4">CFBP 7922</strain>
    </source>
</reference>
<dbReference type="Proteomes" id="UP000576603">
    <property type="component" value="Unassembled WGS sequence"/>
</dbReference>
<protein>
    <recommendedName>
        <fullName evidence="5">DUF1983 domain-containing protein</fullName>
    </recommendedName>
</protein>
<organism evidence="3 4">
    <name type="scientific">Xanthomonas euvesicatoria</name>
    <dbReference type="NCBI Taxonomy" id="456327"/>
    <lineage>
        <taxon>Bacteria</taxon>
        <taxon>Pseudomonadati</taxon>
        <taxon>Pseudomonadota</taxon>
        <taxon>Gammaproteobacteria</taxon>
        <taxon>Lysobacterales</taxon>
        <taxon>Lysobacteraceae</taxon>
        <taxon>Xanthomonas</taxon>
    </lineage>
</organism>
<dbReference type="RefSeq" id="WP_184420241.1">
    <property type="nucleotide sequence ID" value="NZ_JACHNK010000002.1"/>
</dbReference>
<comment type="caution">
    <text evidence="3">The sequence shown here is derived from an EMBL/GenBank/DDBJ whole genome shotgun (WGS) entry which is preliminary data.</text>
</comment>
<dbReference type="AlphaFoldDB" id="A0AAW3U0D4"/>
<evidence type="ECO:0000259" key="2">
    <source>
        <dbReference type="Pfam" id="PF09327"/>
    </source>
</evidence>
<dbReference type="Pfam" id="PF03906">
    <property type="entry name" value="Phage_T7_tail"/>
    <property type="match status" value="1"/>
</dbReference>
<sequence length="677" mass="72196">MIEQNRGLSFVAYTYEGGPRRFTCTFPRLKQEHVRVLVGDPKSPRTVLGKWINATTVEIPDQSEYLATPYSVLLRRVTPFAEQAILFQDAATLPAGQLNTAIRQLLFVQQEVAEFGVGTGSVPGSGLPGNGGGNLPDIQTIVDQVVQSPAYQILQQRIPEIDANAELIMQELLRSNEFFDTKRDYGDRISEASTRIALIEDGDKVTAEQITTLLARMVRNETDVAASFDQINRAIATETEARVESLTDMHAQIAAETGTLVAQAVDSVEVVVNKVESRVTTAEGRLAVHGESIAATNESLEVVANDAQASTEWRQLFAAQYGAPGATGASVAAAVKQQIDTKATPAEARSIANTSVTAFANGTFAALQQSYTAYVSANDAKWSGTWSLRINGGDPNNPVVAGIALSAYPGGSDFVVQSDRFAITTPTAGYSARKFPFVVGTVGGLSTVGITGQLLVDGSITANKLTVNSLAAITANMGTVNGGTFKTHTLDVNGNIVNAHEFRVELSNVGTWPIWVGAGDKNENNAVFWVDRSGNAGFKGRVSAPNIVGNFNRLAPVDWTGSVSMNNTTGIVNFTLPAPVLLGESHTPLIVLSAGVDHASSDNGRAFIYIQKLVGAAWVTVDTYFIIQGSGHKFNHALNYVGDPTTAEATYRVAIADSSRGDRLIITKVRGFIQGLR</sequence>
<evidence type="ECO:0000313" key="3">
    <source>
        <dbReference type="EMBL" id="MBB4722653.1"/>
    </source>
</evidence>